<dbReference type="PANTHER" id="PTHR30336:SF4">
    <property type="entry name" value="ENVELOPE BIOGENESIS FACTOR ELYC"/>
    <property type="match status" value="1"/>
</dbReference>
<dbReference type="PANTHER" id="PTHR30336">
    <property type="entry name" value="INNER MEMBRANE PROTEIN, PROBABLE PERMEASE"/>
    <property type="match status" value="1"/>
</dbReference>
<gene>
    <name evidence="3" type="ORF">GCM10007414_00740</name>
</gene>
<keyword evidence="4" id="KW-1185">Reference proteome</keyword>
<dbReference type="InterPro" id="IPR003848">
    <property type="entry name" value="DUF218"/>
</dbReference>
<feature type="transmembrane region" description="Helical" evidence="1">
    <location>
        <begin position="42"/>
        <end position="61"/>
    </location>
</feature>
<reference evidence="4" key="1">
    <citation type="journal article" date="2019" name="Int. J. Syst. Evol. Microbiol.">
        <title>The Global Catalogue of Microorganisms (GCM) 10K type strain sequencing project: providing services to taxonomists for standard genome sequencing and annotation.</title>
        <authorList>
            <consortium name="The Broad Institute Genomics Platform"/>
            <consortium name="The Broad Institute Genome Sequencing Center for Infectious Disease"/>
            <person name="Wu L."/>
            <person name="Ma J."/>
        </authorList>
    </citation>
    <scope>NUCLEOTIDE SEQUENCE [LARGE SCALE GENOMIC DNA]</scope>
    <source>
        <strain evidence="4">CGMCC 1.10131</strain>
    </source>
</reference>
<keyword evidence="1" id="KW-0812">Transmembrane</keyword>
<evidence type="ECO:0000256" key="1">
    <source>
        <dbReference type="SAM" id="Phobius"/>
    </source>
</evidence>
<dbReference type="EMBL" id="BMDY01000001">
    <property type="protein sequence ID" value="GGA91973.1"/>
    <property type="molecule type" value="Genomic_DNA"/>
</dbReference>
<dbReference type="InterPro" id="IPR051599">
    <property type="entry name" value="Cell_Envelope_Assoc"/>
</dbReference>
<accession>A0ABQ1HWM7</accession>
<name>A0ABQ1HWM7_9ALTE</name>
<dbReference type="Pfam" id="PF02698">
    <property type="entry name" value="DUF218"/>
    <property type="match status" value="1"/>
</dbReference>
<dbReference type="InterPro" id="IPR014729">
    <property type="entry name" value="Rossmann-like_a/b/a_fold"/>
</dbReference>
<keyword evidence="1" id="KW-1133">Transmembrane helix</keyword>
<evidence type="ECO:0000313" key="3">
    <source>
        <dbReference type="EMBL" id="GGA91973.1"/>
    </source>
</evidence>
<organism evidence="3 4">
    <name type="scientific">Agarivorans gilvus</name>
    <dbReference type="NCBI Taxonomy" id="680279"/>
    <lineage>
        <taxon>Bacteria</taxon>
        <taxon>Pseudomonadati</taxon>
        <taxon>Pseudomonadota</taxon>
        <taxon>Gammaproteobacteria</taxon>
        <taxon>Alteromonadales</taxon>
        <taxon>Alteromonadaceae</taxon>
        <taxon>Agarivorans</taxon>
    </lineage>
</organism>
<keyword evidence="1" id="KW-0472">Membrane</keyword>
<evidence type="ECO:0000259" key="2">
    <source>
        <dbReference type="Pfam" id="PF02698"/>
    </source>
</evidence>
<dbReference type="Gene3D" id="3.40.50.620">
    <property type="entry name" value="HUPs"/>
    <property type="match status" value="1"/>
</dbReference>
<evidence type="ECO:0000313" key="4">
    <source>
        <dbReference type="Proteomes" id="UP000651977"/>
    </source>
</evidence>
<feature type="domain" description="DUF218" evidence="2">
    <location>
        <begin position="84"/>
        <end position="247"/>
    </location>
</feature>
<dbReference type="CDD" id="cd06259">
    <property type="entry name" value="YdcF-like"/>
    <property type="match status" value="1"/>
</dbReference>
<comment type="caution">
    <text evidence="3">The sequence shown here is derived from an EMBL/GenBank/DDBJ whole genome shotgun (WGS) entry which is preliminary data.</text>
</comment>
<feature type="transmembrane region" description="Helical" evidence="1">
    <location>
        <begin position="12"/>
        <end position="35"/>
    </location>
</feature>
<sequence>MELSLGFVVKKWLGSLLMPLNICILLLLLSFYFGITRRPYRAALSLFPALAILLLTSNPWWVNQQLLKQERAIQAPTELVNSFDFVVVLGGGHISDPALSATEQLSRSSFARITKGIELSRINPQSRLIVSGYGGSDPNSNAELMEKVARQANIPPANIITIPKAKDTEQEAAVISTYIGQRPTALVTSATHMQRALQQFQRYSNNISPVPTDYLGKEIQGEQRLYEFLPDSRFIYRYDALWHEKLGIWWQQIRAYFS</sequence>
<protein>
    <submittedName>
        <fullName evidence="3">Membrane protein</fullName>
    </submittedName>
</protein>
<proteinExistence type="predicted"/>
<dbReference type="Proteomes" id="UP000651977">
    <property type="component" value="Unassembled WGS sequence"/>
</dbReference>
<dbReference type="RefSeq" id="WP_055731693.1">
    <property type="nucleotide sequence ID" value="NZ_BMDY01000001.1"/>
</dbReference>